<dbReference type="EMBL" id="OOIL02004794">
    <property type="protein sequence ID" value="VFQ93082.1"/>
    <property type="molecule type" value="Genomic_DNA"/>
</dbReference>
<evidence type="ECO:0000313" key="2">
    <source>
        <dbReference type="Proteomes" id="UP000595140"/>
    </source>
</evidence>
<evidence type="ECO:0000313" key="1">
    <source>
        <dbReference type="EMBL" id="VFQ93082.1"/>
    </source>
</evidence>
<name>A0A484MVV2_9ASTE</name>
<accession>A0A484MVV2</accession>
<proteinExistence type="predicted"/>
<sequence>MELNTPLELMDIDDLNKGLRSLVITAAVQLQRSPYQRGDKMFSLLCLDQLSYKHTKRKEIPATQDE</sequence>
<reference evidence="1 2" key="1">
    <citation type="submission" date="2018-04" db="EMBL/GenBank/DDBJ databases">
        <authorList>
            <person name="Vogel A."/>
        </authorList>
    </citation>
    <scope>NUCLEOTIDE SEQUENCE [LARGE SCALE GENOMIC DNA]</scope>
</reference>
<keyword evidence="2" id="KW-1185">Reference proteome</keyword>
<gene>
    <name evidence="1" type="ORF">CCAM_LOCUS34858</name>
</gene>
<organism evidence="1 2">
    <name type="scientific">Cuscuta campestris</name>
    <dbReference type="NCBI Taxonomy" id="132261"/>
    <lineage>
        <taxon>Eukaryota</taxon>
        <taxon>Viridiplantae</taxon>
        <taxon>Streptophyta</taxon>
        <taxon>Embryophyta</taxon>
        <taxon>Tracheophyta</taxon>
        <taxon>Spermatophyta</taxon>
        <taxon>Magnoliopsida</taxon>
        <taxon>eudicotyledons</taxon>
        <taxon>Gunneridae</taxon>
        <taxon>Pentapetalae</taxon>
        <taxon>asterids</taxon>
        <taxon>lamiids</taxon>
        <taxon>Solanales</taxon>
        <taxon>Convolvulaceae</taxon>
        <taxon>Cuscuteae</taxon>
        <taxon>Cuscuta</taxon>
        <taxon>Cuscuta subgen. Grammica</taxon>
        <taxon>Cuscuta sect. Cleistogrammica</taxon>
    </lineage>
</organism>
<protein>
    <submittedName>
        <fullName evidence="1">Uncharacterized protein</fullName>
    </submittedName>
</protein>
<dbReference type="AlphaFoldDB" id="A0A484MVV2"/>
<dbReference type="Proteomes" id="UP000595140">
    <property type="component" value="Unassembled WGS sequence"/>
</dbReference>